<dbReference type="InterPro" id="IPR036188">
    <property type="entry name" value="FAD/NAD-bd_sf"/>
</dbReference>
<dbReference type="GO" id="GO:0019622">
    <property type="term" value="P:3-(3-hydroxy)phenylpropionate catabolic process"/>
    <property type="evidence" value="ECO:0007669"/>
    <property type="project" value="TreeGrafter"/>
</dbReference>
<keyword evidence="1" id="KW-0560">Oxidoreductase</keyword>
<dbReference type="Pfam" id="PF01494">
    <property type="entry name" value="FAD_binding_3"/>
    <property type="match status" value="1"/>
</dbReference>
<dbReference type="PRINTS" id="PR00420">
    <property type="entry name" value="RNGMNOXGNASE"/>
</dbReference>
<evidence type="ECO:0000256" key="1">
    <source>
        <dbReference type="ARBA" id="ARBA00023002"/>
    </source>
</evidence>
<dbReference type="InterPro" id="IPR002938">
    <property type="entry name" value="FAD-bd"/>
</dbReference>
<comment type="caution">
    <text evidence="3">The sequence shown here is derived from an EMBL/GenBank/DDBJ whole genome shotgun (WGS) entry which is preliminary data.</text>
</comment>
<protein>
    <submittedName>
        <fullName evidence="3">2-polyprenyl-6-methoxyphenol hydroxylase-like FAD-dependent oxidoreductase</fullName>
    </submittedName>
</protein>
<reference evidence="3 4" key="1">
    <citation type="journal article" date="2015" name="Stand. Genomic Sci.">
        <title>Genomic Encyclopedia of Bacterial and Archaeal Type Strains, Phase III: the genomes of soil and plant-associated and newly described type strains.</title>
        <authorList>
            <person name="Whitman W.B."/>
            <person name="Woyke T."/>
            <person name="Klenk H.P."/>
            <person name="Zhou Y."/>
            <person name="Lilburn T.G."/>
            <person name="Beck B.J."/>
            <person name="De Vos P."/>
            <person name="Vandamme P."/>
            <person name="Eisen J.A."/>
            <person name="Garrity G."/>
            <person name="Hugenholtz P."/>
            <person name="Kyrpides N.C."/>
        </authorList>
    </citation>
    <scope>NUCLEOTIDE SEQUENCE [LARGE SCALE GENOMIC DNA]</scope>
    <source>
        <strain evidence="3 4">S2T63</strain>
    </source>
</reference>
<dbReference type="Gene3D" id="3.30.70.2450">
    <property type="match status" value="1"/>
</dbReference>
<dbReference type="GO" id="GO:0071949">
    <property type="term" value="F:FAD binding"/>
    <property type="evidence" value="ECO:0007669"/>
    <property type="project" value="InterPro"/>
</dbReference>
<evidence type="ECO:0000259" key="2">
    <source>
        <dbReference type="Pfam" id="PF01494"/>
    </source>
</evidence>
<dbReference type="GO" id="GO:0008688">
    <property type="term" value="F:3-(3-hydroxyphenyl)propionate hydroxylase activity"/>
    <property type="evidence" value="ECO:0007669"/>
    <property type="project" value="TreeGrafter"/>
</dbReference>
<dbReference type="SUPFAM" id="SSF51905">
    <property type="entry name" value="FAD/NAD(P)-binding domain"/>
    <property type="match status" value="1"/>
</dbReference>
<gene>
    <name evidence="3" type="ORF">C7474_2792</name>
</gene>
<accession>A0A498C174</accession>
<evidence type="ECO:0000313" key="4">
    <source>
        <dbReference type="Proteomes" id="UP000273158"/>
    </source>
</evidence>
<sequence length="388" mass="40623">MTVVVVGAGPVGVLLAAELSRHGTPVRLLERRTTLRSGSRAVGVHATALAAMEASGVTERLLAEARLVREGEARSRGRSLGVVRFDRLAMRHPYVATLPQSATEAALADAARAWGAPEAETGSEVRAIRVDGAHPRVELVGGATLSATAVVVAGGGRARSLHPTRARVRAYPDRYLMTDAADAGPDGDRAVVHLDPSGVLESFPLPGGRRRYVAWMPTLTGDGPAESRDPAADGARLREAVARRTGSAAAADAVTVASAFGVRRAVVATPRVGSVLAIGDAAHEVSPIGGQGMNLGLIDAVTLAPLLSRWVREGEPPAGLDRWVRERRRAALRSARIAALNTRLGRPFTLAVRPTAVRAALALPTERLLTHAYAMGFDPAASGFRTAR</sequence>
<name>A0A498C174_9MICO</name>
<evidence type="ECO:0000313" key="3">
    <source>
        <dbReference type="EMBL" id="RLK46608.1"/>
    </source>
</evidence>
<organism evidence="3 4">
    <name type="scientific">Microbacterium telephonicum</name>
    <dbReference type="NCBI Taxonomy" id="1714841"/>
    <lineage>
        <taxon>Bacteria</taxon>
        <taxon>Bacillati</taxon>
        <taxon>Actinomycetota</taxon>
        <taxon>Actinomycetes</taxon>
        <taxon>Micrococcales</taxon>
        <taxon>Microbacteriaceae</taxon>
        <taxon>Microbacterium</taxon>
    </lineage>
</organism>
<dbReference type="PANTHER" id="PTHR43476">
    <property type="entry name" value="3-(3-HYDROXY-PHENYL)PROPIONATE/3-HYDROXYCINNAMIC ACID HYDROXYLASE"/>
    <property type="match status" value="1"/>
</dbReference>
<dbReference type="AlphaFoldDB" id="A0A498C174"/>
<proteinExistence type="predicted"/>
<dbReference type="Gene3D" id="3.50.50.60">
    <property type="entry name" value="FAD/NAD(P)-binding domain"/>
    <property type="match status" value="1"/>
</dbReference>
<dbReference type="PANTHER" id="PTHR43476:SF3">
    <property type="entry name" value="FAD-BINDING MONOOXYGENASE"/>
    <property type="match status" value="1"/>
</dbReference>
<keyword evidence="4" id="KW-1185">Reference proteome</keyword>
<dbReference type="Proteomes" id="UP000273158">
    <property type="component" value="Unassembled WGS sequence"/>
</dbReference>
<dbReference type="EMBL" id="RCDB01000004">
    <property type="protein sequence ID" value="RLK46608.1"/>
    <property type="molecule type" value="Genomic_DNA"/>
</dbReference>
<dbReference type="InterPro" id="IPR050631">
    <property type="entry name" value="PheA/TfdB_FAD_monoxygenase"/>
</dbReference>
<feature type="domain" description="FAD-binding" evidence="2">
    <location>
        <begin position="2"/>
        <end position="333"/>
    </location>
</feature>